<dbReference type="CDD" id="cd03216">
    <property type="entry name" value="ABC_Carb_Monos_I"/>
    <property type="match status" value="1"/>
</dbReference>
<dbReference type="GO" id="GO:0005524">
    <property type="term" value="F:ATP binding"/>
    <property type="evidence" value="ECO:0007669"/>
    <property type="project" value="UniProtKB-KW"/>
</dbReference>
<evidence type="ECO:0000259" key="10">
    <source>
        <dbReference type="PROSITE" id="PS50893"/>
    </source>
</evidence>
<accession>A0AAV2VWD7</accession>
<dbReference type="InterPro" id="IPR003439">
    <property type="entry name" value="ABC_transporter-like_ATP-bd"/>
</dbReference>
<dbReference type="PROSITE" id="PS00211">
    <property type="entry name" value="ABC_TRANSPORTER_1"/>
    <property type="match status" value="1"/>
</dbReference>
<keyword evidence="2" id="KW-0813">Transport</keyword>
<keyword evidence="8" id="KW-1278">Translocase</keyword>
<evidence type="ECO:0000256" key="1">
    <source>
        <dbReference type="ARBA" id="ARBA00004202"/>
    </source>
</evidence>
<dbReference type="Pfam" id="PF00005">
    <property type="entry name" value="ABC_tran"/>
    <property type="match status" value="2"/>
</dbReference>
<evidence type="ECO:0000256" key="3">
    <source>
        <dbReference type="ARBA" id="ARBA00022475"/>
    </source>
</evidence>
<keyword evidence="7" id="KW-0067">ATP-binding</keyword>
<dbReference type="InterPro" id="IPR003593">
    <property type="entry name" value="AAA+_ATPase"/>
</dbReference>
<dbReference type="Proteomes" id="UP000018211">
    <property type="component" value="Unassembled WGS sequence"/>
</dbReference>
<keyword evidence="6" id="KW-0547">Nucleotide-binding</keyword>
<evidence type="ECO:0000256" key="9">
    <source>
        <dbReference type="ARBA" id="ARBA00023136"/>
    </source>
</evidence>
<evidence type="ECO:0000313" key="12">
    <source>
        <dbReference type="Proteomes" id="UP000018211"/>
    </source>
</evidence>
<dbReference type="InterPro" id="IPR017871">
    <property type="entry name" value="ABC_transporter-like_CS"/>
</dbReference>
<comment type="caution">
    <text evidence="11">The sequence shown here is derived from an EMBL/GenBank/DDBJ whole genome shotgun (WGS) entry which is preliminary data.</text>
</comment>
<keyword evidence="3" id="KW-1003">Cell membrane</keyword>
<dbReference type="GO" id="GO:0016887">
    <property type="term" value="F:ATP hydrolysis activity"/>
    <property type="evidence" value="ECO:0007669"/>
    <property type="project" value="InterPro"/>
</dbReference>
<dbReference type="PANTHER" id="PTHR43790:SF3">
    <property type="entry name" value="D-ALLOSE IMPORT ATP-BINDING PROTEIN ALSA-RELATED"/>
    <property type="match status" value="1"/>
</dbReference>
<dbReference type="RefSeq" id="WP_022613330.1">
    <property type="nucleotide sequence ID" value="NZ_LK391965.1"/>
</dbReference>
<reference evidence="11 12" key="1">
    <citation type="journal article" date="2013" name="ISME J.">
        <title>Comparative genomics of pathogenic lineages of Vibrio nigripulchritudo identifies virulence-associated traits.</title>
        <authorList>
            <person name="Goudenege D."/>
            <person name="Labreuche Y."/>
            <person name="Krin E."/>
            <person name="Ansquer D."/>
            <person name="Mangenot S."/>
            <person name="Calteau A."/>
            <person name="Medigue C."/>
            <person name="Mazel D."/>
            <person name="Polz M.F."/>
            <person name="Le Roux F."/>
        </authorList>
    </citation>
    <scope>NUCLEOTIDE SEQUENCE [LARGE SCALE GENOMIC DNA]</scope>
    <source>
        <strain evidence="11 12">SOn1</strain>
    </source>
</reference>
<dbReference type="SMART" id="SM00382">
    <property type="entry name" value="AAA"/>
    <property type="match status" value="2"/>
</dbReference>
<dbReference type="EMBL" id="CAOF01000172">
    <property type="protein sequence ID" value="CCO49049.1"/>
    <property type="molecule type" value="Genomic_DNA"/>
</dbReference>
<dbReference type="Gene3D" id="3.40.50.300">
    <property type="entry name" value="P-loop containing nucleotide triphosphate hydrolases"/>
    <property type="match status" value="2"/>
</dbReference>
<dbReference type="PANTHER" id="PTHR43790">
    <property type="entry name" value="CARBOHYDRATE TRANSPORT ATP-BINDING PROTEIN MG119-RELATED"/>
    <property type="match status" value="1"/>
</dbReference>
<evidence type="ECO:0000256" key="4">
    <source>
        <dbReference type="ARBA" id="ARBA00022597"/>
    </source>
</evidence>
<comment type="subcellular location">
    <subcellularLocation>
        <location evidence="1">Cell membrane</location>
        <topology evidence="1">Peripheral membrane protein</topology>
    </subcellularLocation>
</comment>
<feature type="domain" description="ABC transporter" evidence="10">
    <location>
        <begin position="11"/>
        <end position="246"/>
    </location>
</feature>
<name>A0AAV2VWD7_9VIBR</name>
<proteinExistence type="predicted"/>
<evidence type="ECO:0000256" key="8">
    <source>
        <dbReference type="ARBA" id="ARBA00022967"/>
    </source>
</evidence>
<evidence type="ECO:0000256" key="6">
    <source>
        <dbReference type="ARBA" id="ARBA00022741"/>
    </source>
</evidence>
<evidence type="ECO:0000313" key="11">
    <source>
        <dbReference type="EMBL" id="CCO49049.1"/>
    </source>
</evidence>
<sequence length="505" mass="55691">MSDSDMQNVVLETHDLSKHFGAVKAVDGLSIKLSPGRVHTILGENGCGKSTTLKMLAGVHSPTRGHIIKKGETVTFKSPLDSREHGIAIIFQELSLCNNLSVAENIYANNEPSKYGVINDTEMISSTKMLLDKYKIPISPVIRVSSLSMAQRQLVEIAKGLSYSSEVVIFDEPSSSLSDSEVEILFNIIEELKSEGKAIVYVSHKMAEIMRISDDITVMRDGLYIDTVKKDETNIDSLITMMVGREMNDIYPPKVPDAQIGEVPILRVRSLTNPTYFQEVSFDVKPGEVVGFFGLVGAGRSDVMNAIFGMLPYEGNIEVNNVSIDIDSPSKAIKNGIAFVTENRKEEGLVLDHSVHINCNLTSFEKVAVAGIRNESEEQRITDTSIRKMRVKVHDSEQEVGSLSGGNQQKVVLAKWLEQQPKILILDEPTRGVDVGAKYEIYNIIRDLTALGTAVILVSSELPEALNMSDRLLVMRNKRIVKELDTKGLSQDKVMVYATGVDSDD</sequence>
<dbReference type="InterPro" id="IPR027417">
    <property type="entry name" value="P-loop_NTPase"/>
</dbReference>
<keyword evidence="5" id="KW-0677">Repeat</keyword>
<dbReference type="AlphaFoldDB" id="A0AAV2VWD7"/>
<dbReference type="SUPFAM" id="SSF52540">
    <property type="entry name" value="P-loop containing nucleoside triphosphate hydrolases"/>
    <property type="match status" value="2"/>
</dbReference>
<evidence type="ECO:0000256" key="5">
    <source>
        <dbReference type="ARBA" id="ARBA00022737"/>
    </source>
</evidence>
<evidence type="ECO:0000256" key="7">
    <source>
        <dbReference type="ARBA" id="ARBA00022840"/>
    </source>
</evidence>
<gene>
    <name evidence="11" type="ORF">VIBNISOn1_770070</name>
</gene>
<dbReference type="GO" id="GO:0005886">
    <property type="term" value="C:plasma membrane"/>
    <property type="evidence" value="ECO:0007669"/>
    <property type="project" value="UniProtKB-SubCell"/>
</dbReference>
<feature type="domain" description="ABC transporter" evidence="10">
    <location>
        <begin position="260"/>
        <end position="502"/>
    </location>
</feature>
<keyword evidence="4 11" id="KW-0762">Sugar transport</keyword>
<evidence type="ECO:0000256" key="2">
    <source>
        <dbReference type="ARBA" id="ARBA00022448"/>
    </source>
</evidence>
<dbReference type="FunFam" id="3.40.50.300:FF:000127">
    <property type="entry name" value="Ribose import ATP-binding protein RbsA"/>
    <property type="match status" value="1"/>
</dbReference>
<dbReference type="InterPro" id="IPR050107">
    <property type="entry name" value="ABC_carbohydrate_import_ATPase"/>
</dbReference>
<organism evidence="11 12">
    <name type="scientific">Vibrio nigripulchritudo SOn1</name>
    <dbReference type="NCBI Taxonomy" id="1238450"/>
    <lineage>
        <taxon>Bacteria</taxon>
        <taxon>Pseudomonadati</taxon>
        <taxon>Pseudomonadota</taxon>
        <taxon>Gammaproteobacteria</taxon>
        <taxon>Vibrionales</taxon>
        <taxon>Vibrionaceae</taxon>
        <taxon>Vibrio</taxon>
    </lineage>
</organism>
<protein>
    <submittedName>
        <fullName evidence="11">MglA, ABC-type sugar transport system,ATPase component</fullName>
    </submittedName>
</protein>
<dbReference type="CDD" id="cd03215">
    <property type="entry name" value="ABC_Carb_Monos_II"/>
    <property type="match status" value="1"/>
</dbReference>
<dbReference type="PROSITE" id="PS50893">
    <property type="entry name" value="ABC_TRANSPORTER_2"/>
    <property type="match status" value="2"/>
</dbReference>
<keyword evidence="9" id="KW-0472">Membrane</keyword>